<evidence type="ECO:0000313" key="1">
    <source>
        <dbReference type="EMBL" id="JAI02731.1"/>
    </source>
</evidence>
<dbReference type="EMBL" id="GBXM01005847">
    <property type="protein sequence ID" value="JAI02731.1"/>
    <property type="molecule type" value="Transcribed_RNA"/>
</dbReference>
<accession>A0A0E9XLP5</accession>
<reference evidence="1" key="2">
    <citation type="journal article" date="2015" name="Fish Shellfish Immunol.">
        <title>Early steps in the European eel (Anguilla anguilla)-Vibrio vulnificus interaction in the gills: Role of the RtxA13 toxin.</title>
        <authorList>
            <person name="Callol A."/>
            <person name="Pajuelo D."/>
            <person name="Ebbesson L."/>
            <person name="Teles M."/>
            <person name="MacKenzie S."/>
            <person name="Amaro C."/>
        </authorList>
    </citation>
    <scope>NUCLEOTIDE SEQUENCE</scope>
</reference>
<organism evidence="1">
    <name type="scientific">Anguilla anguilla</name>
    <name type="common">European freshwater eel</name>
    <name type="synonym">Muraena anguilla</name>
    <dbReference type="NCBI Taxonomy" id="7936"/>
    <lineage>
        <taxon>Eukaryota</taxon>
        <taxon>Metazoa</taxon>
        <taxon>Chordata</taxon>
        <taxon>Craniata</taxon>
        <taxon>Vertebrata</taxon>
        <taxon>Euteleostomi</taxon>
        <taxon>Actinopterygii</taxon>
        <taxon>Neopterygii</taxon>
        <taxon>Teleostei</taxon>
        <taxon>Anguilliformes</taxon>
        <taxon>Anguillidae</taxon>
        <taxon>Anguilla</taxon>
    </lineage>
</organism>
<reference evidence="1" key="1">
    <citation type="submission" date="2014-11" db="EMBL/GenBank/DDBJ databases">
        <authorList>
            <person name="Amaro Gonzalez C."/>
        </authorList>
    </citation>
    <scope>NUCLEOTIDE SEQUENCE</scope>
</reference>
<proteinExistence type="predicted"/>
<dbReference type="AlphaFoldDB" id="A0A0E9XLP5"/>
<sequence length="43" mass="4711">MPWNKGKDIAYSKRKLITAKSRTCGVSCPAAMLYKSYLSLGTA</sequence>
<protein>
    <submittedName>
        <fullName evidence="1">Uncharacterized protein</fullName>
    </submittedName>
</protein>
<name>A0A0E9XLP5_ANGAN</name>